<evidence type="ECO:0000256" key="1">
    <source>
        <dbReference type="SAM" id="MobiDB-lite"/>
    </source>
</evidence>
<comment type="caution">
    <text evidence="2">The sequence shown here is derived from an EMBL/GenBank/DDBJ whole genome shotgun (WGS) entry which is preliminary data.</text>
</comment>
<dbReference type="Proteomes" id="UP000269539">
    <property type="component" value="Unassembled WGS sequence"/>
</dbReference>
<evidence type="ECO:0000313" key="2">
    <source>
        <dbReference type="EMBL" id="RMY90375.1"/>
    </source>
</evidence>
<reference evidence="2 3" key="1">
    <citation type="journal article" date="2018" name="BMC Genomics">
        <title>Genomic evidence for intraspecific hybridization in a clonal and extremely halotolerant yeast.</title>
        <authorList>
            <person name="Gostincar C."/>
            <person name="Stajich J.E."/>
            <person name="Zupancic J."/>
            <person name="Zalar P."/>
            <person name="Gunde-Cimerman N."/>
        </authorList>
    </citation>
    <scope>NUCLEOTIDE SEQUENCE [LARGE SCALE GENOMIC DNA]</scope>
    <source>
        <strain evidence="2 3">EXF-10513</strain>
    </source>
</reference>
<feature type="compositionally biased region" description="Basic and acidic residues" evidence="1">
    <location>
        <begin position="327"/>
        <end position="340"/>
    </location>
</feature>
<name>A0A3M7FNK1_HORWE</name>
<dbReference type="EMBL" id="QWIO01000618">
    <property type="protein sequence ID" value="RMY90375.1"/>
    <property type="molecule type" value="Genomic_DNA"/>
</dbReference>
<protein>
    <submittedName>
        <fullName evidence="2">Uncharacterized protein</fullName>
    </submittedName>
</protein>
<feature type="region of interest" description="Disordered" evidence="1">
    <location>
        <begin position="317"/>
        <end position="340"/>
    </location>
</feature>
<feature type="region of interest" description="Disordered" evidence="1">
    <location>
        <begin position="377"/>
        <end position="418"/>
    </location>
</feature>
<dbReference type="VEuPathDB" id="FungiDB:BTJ68_01354"/>
<sequence length="418" mass="46746">MVFDPQSGLVYNETIIPSSAATCRCKVANTSDGRALSKKRGNARGVRSMQVMLLFHLARNLDALTVEAVQASPPGIVEKLWRIIRGRCLDSVRIWQIFLQSSIAHQVPKVKFWTWGCKACFSTRLPATLRAADSPSLLWLTHLAILNPQTKPEDLVKVPQLTNVCSVRVMVSRRPEQGFTDRVFRSWADAAMTRGAFPCLQALLVQFPGGSVPLDHGHVTHRSLTYLHRFPALELFALFDPWKTMGGEFASLRRLFLFLMSADCAANSGHATNLHTCLRGQFSDYIRSANGDLRPLHAELSGLWREALQWYSDGTQHPRWGQPVSDSEQHSNDPDRLTSERPAELFLDVQSTARPVYPPPKDVVAFERDWTPWVPTQSEFEPLMKPGEMRNPAGEPSAKKMKLNSGKAGAMDDLLGSF</sequence>
<dbReference type="AlphaFoldDB" id="A0A3M7FNK1"/>
<evidence type="ECO:0000313" key="3">
    <source>
        <dbReference type="Proteomes" id="UP000269539"/>
    </source>
</evidence>
<gene>
    <name evidence="2" type="ORF">D0864_06269</name>
</gene>
<organism evidence="2 3">
    <name type="scientific">Hortaea werneckii</name>
    <name type="common">Black yeast</name>
    <name type="synonym">Cladosporium werneckii</name>
    <dbReference type="NCBI Taxonomy" id="91943"/>
    <lineage>
        <taxon>Eukaryota</taxon>
        <taxon>Fungi</taxon>
        <taxon>Dikarya</taxon>
        <taxon>Ascomycota</taxon>
        <taxon>Pezizomycotina</taxon>
        <taxon>Dothideomycetes</taxon>
        <taxon>Dothideomycetidae</taxon>
        <taxon>Mycosphaerellales</taxon>
        <taxon>Teratosphaeriaceae</taxon>
        <taxon>Hortaea</taxon>
    </lineage>
</organism>
<accession>A0A3M7FNK1</accession>
<proteinExistence type="predicted"/>